<reference evidence="2 3" key="1">
    <citation type="submission" date="2016-03" db="EMBL/GenBank/DDBJ databases">
        <authorList>
            <person name="Ploux O."/>
        </authorList>
    </citation>
    <scope>NUCLEOTIDE SEQUENCE [LARGE SCALE GENOMIC DNA]</scope>
    <source>
        <strain evidence="2 3">UAMH 11012</strain>
    </source>
</reference>
<sequence>MDVLSRWTTSLALTPEQLVTYQVSLISLFILPLCTLIFYLIISSSSHGVDAIPSTGTNINSVPRSVSQNAFRVPFFDFLLGTVILFLWLGALITWSLSLGSVSPVLRNNALLYGVLAANAVPLYLLFVKRTTMGGSGCSLEGLIGLMLWPLYAGMLMGTLGFGSELRRSSEM</sequence>
<gene>
    <name evidence="2" type="ORF">PAC_19833</name>
</gene>
<keyword evidence="3" id="KW-1185">Reference proteome</keyword>
<keyword evidence="1" id="KW-1133">Transmembrane helix</keyword>
<proteinExistence type="predicted"/>
<feature type="transmembrane region" description="Helical" evidence="1">
    <location>
        <begin position="140"/>
        <end position="162"/>
    </location>
</feature>
<dbReference type="OrthoDB" id="10637387at2759"/>
<organism evidence="2 3">
    <name type="scientific">Phialocephala subalpina</name>
    <dbReference type="NCBI Taxonomy" id="576137"/>
    <lineage>
        <taxon>Eukaryota</taxon>
        <taxon>Fungi</taxon>
        <taxon>Dikarya</taxon>
        <taxon>Ascomycota</taxon>
        <taxon>Pezizomycotina</taxon>
        <taxon>Leotiomycetes</taxon>
        <taxon>Helotiales</taxon>
        <taxon>Mollisiaceae</taxon>
        <taxon>Phialocephala</taxon>
        <taxon>Phialocephala fortinii species complex</taxon>
    </lineage>
</organism>
<feature type="transmembrane region" description="Helical" evidence="1">
    <location>
        <begin position="110"/>
        <end position="128"/>
    </location>
</feature>
<evidence type="ECO:0000313" key="2">
    <source>
        <dbReference type="EMBL" id="CZR69932.1"/>
    </source>
</evidence>
<keyword evidence="1" id="KW-0812">Transmembrane</keyword>
<dbReference type="EMBL" id="FJOG01000085">
    <property type="protein sequence ID" value="CZR69932.1"/>
    <property type="molecule type" value="Genomic_DNA"/>
</dbReference>
<accession>A0A1L7XXX7</accession>
<dbReference type="AlphaFoldDB" id="A0A1L7XXX7"/>
<keyword evidence="1" id="KW-0472">Membrane</keyword>
<feature type="transmembrane region" description="Helical" evidence="1">
    <location>
        <begin position="75"/>
        <end position="98"/>
    </location>
</feature>
<evidence type="ECO:0000313" key="3">
    <source>
        <dbReference type="Proteomes" id="UP000184330"/>
    </source>
</evidence>
<dbReference type="Proteomes" id="UP000184330">
    <property type="component" value="Unassembled WGS sequence"/>
</dbReference>
<protein>
    <submittedName>
        <fullName evidence="2">Uncharacterized protein</fullName>
    </submittedName>
</protein>
<evidence type="ECO:0000256" key="1">
    <source>
        <dbReference type="SAM" id="Phobius"/>
    </source>
</evidence>
<name>A0A1L7XXX7_9HELO</name>
<feature type="transmembrane region" description="Helical" evidence="1">
    <location>
        <begin position="20"/>
        <end position="42"/>
    </location>
</feature>